<sequence>MKTYSWEEAQKIIANKQNAEKIFFVIFSRQNDKDSIIMSSTYEYIEQKFTSQTDVKFMNIDIDEAKIYKDINNIYKIFDIPTFLIIVNNQIKKRGSKFYPHEIITDFIEENI</sequence>
<name>A0A4P6MRN1_9BACT</name>
<dbReference type="EMBL" id="CP034841">
    <property type="protein sequence ID" value="QBF34719.1"/>
    <property type="molecule type" value="Genomic_DNA"/>
</dbReference>
<proteinExistence type="predicted"/>
<dbReference type="OrthoDB" id="7629852at2"/>
<reference evidence="1 2" key="1">
    <citation type="submission" date="2019-01" db="EMBL/GenBank/DDBJ databases">
        <title>Complete sequence and annotation of the Mycoplasma phocirhinis strain 852T genome.</title>
        <authorList>
            <person name="Frasca S.Jr."/>
            <person name="Kutish G.F."/>
            <person name="Castellanos Gell J."/>
            <person name="Michaels D.L."/>
            <person name="Brown D.R."/>
        </authorList>
    </citation>
    <scope>NUCLEOTIDE SEQUENCE [LARGE SCALE GENOMIC DNA]</scope>
    <source>
        <strain evidence="1 2">852</strain>
    </source>
</reference>
<protein>
    <submittedName>
        <fullName evidence="1">Thioredoxin</fullName>
    </submittedName>
</protein>
<accession>A0A4P6MRN1</accession>
<dbReference type="Proteomes" id="UP000289326">
    <property type="component" value="Chromosome"/>
</dbReference>
<dbReference type="RefSeq" id="WP_130429496.1">
    <property type="nucleotide sequence ID" value="NZ_CP034841.1"/>
</dbReference>
<evidence type="ECO:0000313" key="2">
    <source>
        <dbReference type="Proteomes" id="UP000289326"/>
    </source>
</evidence>
<dbReference type="KEGG" id="mphi:EG856_02200"/>
<dbReference type="InterPro" id="IPR036249">
    <property type="entry name" value="Thioredoxin-like_sf"/>
</dbReference>
<dbReference type="CDD" id="cd02947">
    <property type="entry name" value="TRX_family"/>
    <property type="match status" value="1"/>
</dbReference>
<dbReference type="SUPFAM" id="SSF52833">
    <property type="entry name" value="Thioredoxin-like"/>
    <property type="match status" value="1"/>
</dbReference>
<dbReference type="AlphaFoldDB" id="A0A4P6MRN1"/>
<evidence type="ECO:0000313" key="1">
    <source>
        <dbReference type="EMBL" id="QBF34719.1"/>
    </source>
</evidence>
<dbReference type="Gene3D" id="3.40.30.10">
    <property type="entry name" value="Glutaredoxin"/>
    <property type="match status" value="1"/>
</dbReference>
<organism evidence="1 2">
    <name type="scientific">Mycoplasmopsis phocirhinis</name>
    <dbReference type="NCBI Taxonomy" id="142650"/>
    <lineage>
        <taxon>Bacteria</taxon>
        <taxon>Bacillati</taxon>
        <taxon>Mycoplasmatota</taxon>
        <taxon>Mycoplasmoidales</taxon>
        <taxon>Metamycoplasmataceae</taxon>
        <taxon>Mycoplasmopsis</taxon>
    </lineage>
</organism>
<gene>
    <name evidence="1" type="ORF">EG856_02200</name>
</gene>
<keyword evidence="2" id="KW-1185">Reference proteome</keyword>